<dbReference type="PROSITE" id="PS50097">
    <property type="entry name" value="BTB"/>
    <property type="match status" value="1"/>
</dbReference>
<protein>
    <recommendedName>
        <fullName evidence="1">BTB domain-containing protein</fullName>
    </recommendedName>
</protein>
<organism evidence="2 3">
    <name type="scientific">Phlyctema vagabunda</name>
    <dbReference type="NCBI Taxonomy" id="108571"/>
    <lineage>
        <taxon>Eukaryota</taxon>
        <taxon>Fungi</taxon>
        <taxon>Dikarya</taxon>
        <taxon>Ascomycota</taxon>
        <taxon>Pezizomycotina</taxon>
        <taxon>Leotiomycetes</taxon>
        <taxon>Helotiales</taxon>
        <taxon>Dermateaceae</taxon>
        <taxon>Phlyctema</taxon>
    </lineage>
</organism>
<feature type="domain" description="BTB" evidence="1">
    <location>
        <begin position="57"/>
        <end position="118"/>
    </location>
</feature>
<evidence type="ECO:0000313" key="2">
    <source>
        <dbReference type="EMBL" id="KAL3417903.1"/>
    </source>
</evidence>
<dbReference type="InterPro" id="IPR011333">
    <property type="entry name" value="SKP1/BTB/POZ_sf"/>
</dbReference>
<dbReference type="EMBL" id="JBFCZG010000010">
    <property type="protein sequence ID" value="KAL3417903.1"/>
    <property type="molecule type" value="Genomic_DNA"/>
</dbReference>
<dbReference type="Proteomes" id="UP001629113">
    <property type="component" value="Unassembled WGS sequence"/>
</dbReference>
<comment type="caution">
    <text evidence="2">The sequence shown here is derived from an EMBL/GenBank/DDBJ whole genome shotgun (WGS) entry which is preliminary data.</text>
</comment>
<dbReference type="PANTHER" id="PTHR47843:SF2">
    <property type="entry name" value="BTB DOMAIN-CONTAINING PROTEIN"/>
    <property type="match status" value="1"/>
</dbReference>
<dbReference type="Gene3D" id="3.30.710.10">
    <property type="entry name" value="Potassium Channel Kv1.1, Chain A"/>
    <property type="match status" value="1"/>
</dbReference>
<evidence type="ECO:0000259" key="1">
    <source>
        <dbReference type="PROSITE" id="PS50097"/>
    </source>
</evidence>
<name>A0ABR4P3L6_9HELO</name>
<dbReference type="InterPro" id="IPR000210">
    <property type="entry name" value="BTB/POZ_dom"/>
</dbReference>
<gene>
    <name evidence="2" type="ORF">PVAG01_10913</name>
</gene>
<dbReference type="PANTHER" id="PTHR47843">
    <property type="entry name" value="BTB DOMAIN-CONTAINING PROTEIN-RELATED"/>
    <property type="match status" value="1"/>
</dbReference>
<dbReference type="SUPFAM" id="SSF54695">
    <property type="entry name" value="POZ domain"/>
    <property type="match status" value="1"/>
</dbReference>
<evidence type="ECO:0000313" key="3">
    <source>
        <dbReference type="Proteomes" id="UP001629113"/>
    </source>
</evidence>
<keyword evidence="3" id="KW-1185">Reference proteome</keyword>
<reference evidence="2 3" key="1">
    <citation type="submission" date="2024-06" db="EMBL/GenBank/DDBJ databases">
        <title>Complete genome of Phlyctema vagabunda strain 19-DSS-EL-015.</title>
        <authorList>
            <person name="Fiorenzani C."/>
        </authorList>
    </citation>
    <scope>NUCLEOTIDE SEQUENCE [LARGE SCALE GENOMIC DNA]</scope>
    <source>
        <strain evidence="2 3">19-DSS-EL-015</strain>
    </source>
</reference>
<proteinExistence type="predicted"/>
<sequence length="118" mass="13362">MFHSMSHPHIERDRTTWNPVAKQRQLLPEESFVVSSGCVLTTVPTSPQILTLDELGQDTVEVHNGSGTFKRTFTVFKRLLCSRSEFFAKAFDGGFTQAGQRSFKLEDDDTEAFEVFLT</sequence>
<accession>A0ABR4P3L6</accession>
<dbReference type="CDD" id="cd18186">
    <property type="entry name" value="BTB_POZ_ZBTB_KLHL-like"/>
    <property type="match status" value="1"/>
</dbReference>